<organism evidence="8 9">
    <name type="scientific">Favolaschia claudopus</name>
    <dbReference type="NCBI Taxonomy" id="2862362"/>
    <lineage>
        <taxon>Eukaryota</taxon>
        <taxon>Fungi</taxon>
        <taxon>Dikarya</taxon>
        <taxon>Basidiomycota</taxon>
        <taxon>Agaricomycotina</taxon>
        <taxon>Agaricomycetes</taxon>
        <taxon>Agaricomycetidae</taxon>
        <taxon>Agaricales</taxon>
        <taxon>Marasmiineae</taxon>
        <taxon>Mycenaceae</taxon>
        <taxon>Favolaschia</taxon>
    </lineage>
</organism>
<dbReference type="Pfam" id="PF00096">
    <property type="entry name" value="zf-C2H2"/>
    <property type="match status" value="1"/>
</dbReference>
<dbReference type="AlphaFoldDB" id="A0AAW0D2E3"/>
<dbReference type="SUPFAM" id="SSF57667">
    <property type="entry name" value="beta-beta-alpha zinc fingers"/>
    <property type="match status" value="1"/>
</dbReference>
<protein>
    <recommendedName>
        <fullName evidence="7">C2H2-type domain-containing protein</fullName>
    </recommendedName>
</protein>
<feature type="domain" description="C2H2-type" evidence="7">
    <location>
        <begin position="187"/>
        <end position="215"/>
    </location>
</feature>
<evidence type="ECO:0000313" key="8">
    <source>
        <dbReference type="EMBL" id="KAK7044839.1"/>
    </source>
</evidence>
<dbReference type="GO" id="GO:0000785">
    <property type="term" value="C:chromatin"/>
    <property type="evidence" value="ECO:0007669"/>
    <property type="project" value="TreeGrafter"/>
</dbReference>
<feature type="compositionally biased region" description="Pro residues" evidence="6">
    <location>
        <begin position="85"/>
        <end position="98"/>
    </location>
</feature>
<dbReference type="SMART" id="SM00355">
    <property type="entry name" value="ZnF_C2H2"/>
    <property type="match status" value="2"/>
</dbReference>
<name>A0AAW0D2E3_9AGAR</name>
<evidence type="ECO:0000256" key="6">
    <source>
        <dbReference type="SAM" id="MobiDB-lite"/>
    </source>
</evidence>
<evidence type="ECO:0000256" key="1">
    <source>
        <dbReference type="ARBA" id="ARBA00022723"/>
    </source>
</evidence>
<evidence type="ECO:0000256" key="2">
    <source>
        <dbReference type="ARBA" id="ARBA00022737"/>
    </source>
</evidence>
<dbReference type="PANTHER" id="PTHR14003:SF19">
    <property type="entry name" value="YY2 TRANSCRIPTION FACTOR"/>
    <property type="match status" value="1"/>
</dbReference>
<dbReference type="InterPro" id="IPR013087">
    <property type="entry name" value="Znf_C2H2_type"/>
</dbReference>
<gene>
    <name evidence="8" type="ORF">R3P38DRAFT_180337</name>
</gene>
<dbReference type="Proteomes" id="UP001362999">
    <property type="component" value="Unassembled WGS sequence"/>
</dbReference>
<reference evidence="8 9" key="1">
    <citation type="journal article" date="2024" name="J Genomics">
        <title>Draft genome sequencing and assembly of Favolaschia claudopus CIRM-BRFM 2984 isolated from oak limbs.</title>
        <authorList>
            <person name="Navarro D."/>
            <person name="Drula E."/>
            <person name="Chaduli D."/>
            <person name="Cazenave R."/>
            <person name="Ahrendt S."/>
            <person name="Wang J."/>
            <person name="Lipzen A."/>
            <person name="Daum C."/>
            <person name="Barry K."/>
            <person name="Grigoriev I.V."/>
            <person name="Favel A."/>
            <person name="Rosso M.N."/>
            <person name="Martin F."/>
        </authorList>
    </citation>
    <scope>NUCLEOTIDE SEQUENCE [LARGE SCALE GENOMIC DNA]</scope>
    <source>
        <strain evidence="8 9">CIRM-BRFM 2984</strain>
    </source>
</reference>
<comment type="caution">
    <text evidence="8">The sequence shown here is derived from an EMBL/GenBank/DDBJ whole genome shotgun (WGS) entry which is preliminary data.</text>
</comment>
<evidence type="ECO:0000256" key="4">
    <source>
        <dbReference type="ARBA" id="ARBA00022833"/>
    </source>
</evidence>
<evidence type="ECO:0000313" key="9">
    <source>
        <dbReference type="Proteomes" id="UP001362999"/>
    </source>
</evidence>
<dbReference type="GO" id="GO:0008270">
    <property type="term" value="F:zinc ion binding"/>
    <property type="evidence" value="ECO:0007669"/>
    <property type="project" value="UniProtKB-KW"/>
</dbReference>
<feature type="domain" description="C2H2-type" evidence="7">
    <location>
        <begin position="216"/>
        <end position="245"/>
    </location>
</feature>
<dbReference type="GO" id="GO:0000981">
    <property type="term" value="F:DNA-binding transcription factor activity, RNA polymerase II-specific"/>
    <property type="evidence" value="ECO:0007669"/>
    <property type="project" value="TreeGrafter"/>
</dbReference>
<keyword evidence="9" id="KW-1185">Reference proteome</keyword>
<evidence type="ECO:0000259" key="7">
    <source>
        <dbReference type="PROSITE" id="PS50157"/>
    </source>
</evidence>
<feature type="region of interest" description="Disordered" evidence="6">
    <location>
        <begin position="36"/>
        <end position="100"/>
    </location>
</feature>
<evidence type="ECO:0000256" key="3">
    <source>
        <dbReference type="ARBA" id="ARBA00022771"/>
    </source>
</evidence>
<sequence>MLQARSTRGGDEDDAVLSRSPSPVYRVRFEARSVEPDGFVGRRAQSLGLPDNDEEHLTGQISRETSRRQKKRRGKHFSLSAASFSPPPTSPASLPSPPSFSSSILNANDCSPTESSRAGAINCHVFSVNLDASRRHDYSDSPSHFIPIVSPATANSSTLLAGSAFDLTGGLPPQDQLRRKKAPDKMHRCEFCSKEFPRPSAVRTHALAVHDHARPYPCAYSTCSKTFSTRSNARRHNLTHSEKSRVTPSMRYAVQFVEVMGVPQQPRAASPDAFPYNVRWAAENPAGRHVPT</sequence>
<dbReference type="GO" id="GO:0005667">
    <property type="term" value="C:transcription regulator complex"/>
    <property type="evidence" value="ECO:0007669"/>
    <property type="project" value="TreeGrafter"/>
</dbReference>
<feature type="region of interest" description="Disordered" evidence="6">
    <location>
        <begin position="1"/>
        <end position="22"/>
    </location>
</feature>
<dbReference type="InterPro" id="IPR036236">
    <property type="entry name" value="Znf_C2H2_sf"/>
</dbReference>
<dbReference type="PROSITE" id="PS00028">
    <property type="entry name" value="ZINC_FINGER_C2H2_1"/>
    <property type="match status" value="2"/>
</dbReference>
<dbReference type="Gene3D" id="3.30.160.60">
    <property type="entry name" value="Classic Zinc Finger"/>
    <property type="match status" value="1"/>
</dbReference>
<keyword evidence="1" id="KW-0479">Metal-binding</keyword>
<dbReference type="GO" id="GO:0000978">
    <property type="term" value="F:RNA polymerase II cis-regulatory region sequence-specific DNA binding"/>
    <property type="evidence" value="ECO:0007669"/>
    <property type="project" value="TreeGrafter"/>
</dbReference>
<keyword evidence="4" id="KW-0862">Zinc</keyword>
<dbReference type="PANTHER" id="PTHR14003">
    <property type="entry name" value="TRANSCRIPTIONAL REPRESSOR PROTEIN YY"/>
    <property type="match status" value="1"/>
</dbReference>
<dbReference type="GO" id="GO:0031519">
    <property type="term" value="C:PcG protein complex"/>
    <property type="evidence" value="ECO:0007669"/>
    <property type="project" value="TreeGrafter"/>
</dbReference>
<keyword evidence="2" id="KW-0677">Repeat</keyword>
<evidence type="ECO:0000256" key="5">
    <source>
        <dbReference type="PROSITE-ProRule" id="PRU00042"/>
    </source>
</evidence>
<dbReference type="EMBL" id="JAWWNJ010000011">
    <property type="protein sequence ID" value="KAK7044839.1"/>
    <property type="molecule type" value="Genomic_DNA"/>
</dbReference>
<accession>A0AAW0D2E3</accession>
<proteinExistence type="predicted"/>
<keyword evidence="3 5" id="KW-0863">Zinc-finger</keyword>
<dbReference type="PROSITE" id="PS50157">
    <property type="entry name" value="ZINC_FINGER_C2H2_2"/>
    <property type="match status" value="2"/>
</dbReference>